<evidence type="ECO:0000256" key="1">
    <source>
        <dbReference type="ARBA" id="ARBA00004651"/>
    </source>
</evidence>
<dbReference type="InterPro" id="IPR008521">
    <property type="entry name" value="Mg_trans_NIPA"/>
</dbReference>
<dbReference type="GO" id="GO:0005769">
    <property type="term" value="C:early endosome"/>
    <property type="evidence" value="ECO:0007669"/>
    <property type="project" value="UniProtKB-SubCell"/>
</dbReference>
<evidence type="ECO:0000256" key="4">
    <source>
        <dbReference type="ARBA" id="ARBA00023136"/>
    </source>
</evidence>
<evidence type="ECO:0000256" key="2">
    <source>
        <dbReference type="ARBA" id="ARBA00022692"/>
    </source>
</evidence>
<keyword evidence="4" id="KW-0472">Membrane</keyword>
<evidence type="ECO:0000313" key="7">
    <source>
        <dbReference type="Proteomes" id="UP000242715"/>
    </source>
</evidence>
<dbReference type="Proteomes" id="UP000242715">
    <property type="component" value="Unassembled WGS sequence"/>
</dbReference>
<protein>
    <submittedName>
        <fullName evidence="6">Uncharacterized protein</fullName>
    </submittedName>
</protein>
<proteinExistence type="predicted"/>
<name>A0A2Z6NUP0_TRISU</name>
<feature type="region of interest" description="Disordered" evidence="5">
    <location>
        <begin position="28"/>
        <end position="50"/>
    </location>
</feature>
<organism evidence="6 7">
    <name type="scientific">Trifolium subterraneum</name>
    <name type="common">Subterranean clover</name>
    <dbReference type="NCBI Taxonomy" id="3900"/>
    <lineage>
        <taxon>Eukaryota</taxon>
        <taxon>Viridiplantae</taxon>
        <taxon>Streptophyta</taxon>
        <taxon>Embryophyta</taxon>
        <taxon>Tracheophyta</taxon>
        <taxon>Spermatophyta</taxon>
        <taxon>Magnoliopsida</taxon>
        <taxon>eudicotyledons</taxon>
        <taxon>Gunneridae</taxon>
        <taxon>Pentapetalae</taxon>
        <taxon>rosids</taxon>
        <taxon>fabids</taxon>
        <taxon>Fabales</taxon>
        <taxon>Fabaceae</taxon>
        <taxon>Papilionoideae</taxon>
        <taxon>50 kb inversion clade</taxon>
        <taxon>NPAAA clade</taxon>
        <taxon>Hologalegina</taxon>
        <taxon>IRL clade</taxon>
        <taxon>Trifolieae</taxon>
        <taxon>Trifolium</taxon>
    </lineage>
</organism>
<reference evidence="7" key="1">
    <citation type="journal article" date="2017" name="Front. Plant Sci.">
        <title>Climate Clever Clovers: New Paradigm to Reduce the Environmental Footprint of Ruminants by Breeding Low Methanogenic Forages Utilizing Haplotype Variation.</title>
        <authorList>
            <person name="Kaur P."/>
            <person name="Appels R."/>
            <person name="Bayer P.E."/>
            <person name="Keeble-Gagnere G."/>
            <person name="Wang J."/>
            <person name="Hirakawa H."/>
            <person name="Shirasawa K."/>
            <person name="Vercoe P."/>
            <person name="Stefanova K."/>
            <person name="Durmic Z."/>
            <person name="Nichols P."/>
            <person name="Revell C."/>
            <person name="Isobe S.N."/>
            <person name="Edwards D."/>
            <person name="Erskine W."/>
        </authorList>
    </citation>
    <scope>NUCLEOTIDE SEQUENCE [LARGE SCALE GENOMIC DNA]</scope>
    <source>
        <strain evidence="7">cv. Daliak</strain>
    </source>
</reference>
<comment type="subcellular location">
    <subcellularLocation>
        <location evidence="1">Cell membrane</location>
        <topology evidence="1">Multi-pass membrane protein</topology>
    </subcellularLocation>
</comment>
<gene>
    <name evidence="6" type="ORF">TSUD_52800</name>
</gene>
<keyword evidence="2" id="KW-0812">Transmembrane</keyword>
<dbReference type="GO" id="GO:0016020">
    <property type="term" value="C:membrane"/>
    <property type="evidence" value="ECO:0007669"/>
    <property type="project" value="UniProtKB-SubCell"/>
</dbReference>
<evidence type="ECO:0000313" key="6">
    <source>
        <dbReference type="EMBL" id="GAU33747.1"/>
    </source>
</evidence>
<keyword evidence="7" id="KW-1185">Reference proteome</keyword>
<dbReference type="EMBL" id="DF973535">
    <property type="protein sequence ID" value="GAU33747.1"/>
    <property type="molecule type" value="Genomic_DNA"/>
</dbReference>
<dbReference type="AlphaFoldDB" id="A0A2Z6NUP0"/>
<feature type="compositionally biased region" description="Basic and acidic residues" evidence="5">
    <location>
        <begin position="28"/>
        <end position="45"/>
    </location>
</feature>
<keyword evidence="3" id="KW-1133">Transmembrane helix</keyword>
<evidence type="ECO:0000256" key="5">
    <source>
        <dbReference type="SAM" id="MobiDB-lite"/>
    </source>
</evidence>
<accession>A0A2Z6NUP0</accession>
<dbReference type="Pfam" id="PF05653">
    <property type="entry name" value="Mg_trans_NIPA"/>
    <property type="match status" value="1"/>
</dbReference>
<dbReference type="GO" id="GO:0015095">
    <property type="term" value="F:magnesium ion transmembrane transporter activity"/>
    <property type="evidence" value="ECO:0007669"/>
    <property type="project" value="InterPro"/>
</dbReference>
<sequence length="127" mass="14086">MKHIKDHLHPEEYTSKLDKLKAVMEDTPRETEALDKGKYTTRGEKSLSTTAQHDPEIVLLSPVQNKLRVIGEILAAYADHDPCLSSIKAIKSIVFTDLIVGEIANFVAYNYVLAVLVTPSGALNIIR</sequence>
<evidence type="ECO:0000256" key="3">
    <source>
        <dbReference type="ARBA" id="ARBA00022989"/>
    </source>
</evidence>